<keyword evidence="8" id="KW-0812">Transmembrane</keyword>
<dbReference type="Gene3D" id="6.10.340.10">
    <property type="match status" value="1"/>
</dbReference>
<dbReference type="AlphaFoldDB" id="A0A380MM35"/>
<keyword evidence="4 7" id="KW-0597">Phosphoprotein</keyword>
<evidence type="ECO:0000256" key="7">
    <source>
        <dbReference type="PROSITE-ProRule" id="PRU00169"/>
    </source>
</evidence>
<dbReference type="Pfam" id="PF00072">
    <property type="entry name" value="Response_reg"/>
    <property type="match status" value="1"/>
</dbReference>
<comment type="subcellular location">
    <subcellularLocation>
        <location evidence="2">Membrane</location>
    </subcellularLocation>
</comment>
<keyword evidence="8" id="KW-1133">Transmembrane helix</keyword>
<dbReference type="PANTHER" id="PTHR43065">
    <property type="entry name" value="SENSOR HISTIDINE KINASE"/>
    <property type="match status" value="1"/>
</dbReference>
<keyword evidence="13" id="KW-1185">Reference proteome</keyword>
<keyword evidence="6" id="KW-0418">Kinase</keyword>
<feature type="transmembrane region" description="Helical" evidence="8">
    <location>
        <begin position="300"/>
        <end position="322"/>
    </location>
</feature>
<feature type="modified residue" description="4-aspartylphosphate" evidence="7">
    <location>
        <position position="806"/>
    </location>
</feature>
<evidence type="ECO:0000256" key="3">
    <source>
        <dbReference type="ARBA" id="ARBA00012438"/>
    </source>
</evidence>
<dbReference type="CDD" id="cd00082">
    <property type="entry name" value="HisKA"/>
    <property type="match status" value="1"/>
</dbReference>
<evidence type="ECO:0000259" key="9">
    <source>
        <dbReference type="PROSITE" id="PS50109"/>
    </source>
</evidence>
<dbReference type="SUPFAM" id="SSF55874">
    <property type="entry name" value="ATPase domain of HSP90 chaperone/DNA topoisomerase II/histidine kinase"/>
    <property type="match status" value="1"/>
</dbReference>
<evidence type="ECO:0000313" key="13">
    <source>
        <dbReference type="Proteomes" id="UP000254575"/>
    </source>
</evidence>
<dbReference type="InterPro" id="IPR004358">
    <property type="entry name" value="Sig_transdc_His_kin-like_C"/>
</dbReference>
<dbReference type="Gene3D" id="3.30.450.20">
    <property type="entry name" value="PAS domain"/>
    <property type="match status" value="1"/>
</dbReference>
<dbReference type="Proteomes" id="UP000254575">
    <property type="component" value="Unassembled WGS sequence"/>
</dbReference>
<dbReference type="PROSITE" id="PS50885">
    <property type="entry name" value="HAMP"/>
    <property type="match status" value="1"/>
</dbReference>
<dbReference type="Gene3D" id="3.40.50.2300">
    <property type="match status" value="1"/>
</dbReference>
<comment type="catalytic activity">
    <reaction evidence="1">
        <text>ATP + protein L-histidine = ADP + protein N-phospho-L-histidine.</text>
        <dbReference type="EC" id="2.7.13.3"/>
    </reaction>
</comment>
<dbReference type="GO" id="GO:0016020">
    <property type="term" value="C:membrane"/>
    <property type="evidence" value="ECO:0007669"/>
    <property type="project" value="UniProtKB-SubCell"/>
</dbReference>
<reference evidence="12 13" key="1">
    <citation type="submission" date="2018-06" db="EMBL/GenBank/DDBJ databases">
        <authorList>
            <consortium name="Pathogen Informatics"/>
            <person name="Doyle S."/>
        </authorList>
    </citation>
    <scope>NUCLEOTIDE SEQUENCE [LARGE SCALE GENOMIC DNA]</scope>
    <source>
        <strain evidence="12 13">NCTC10717</strain>
    </source>
</reference>
<dbReference type="PROSITE" id="PS50109">
    <property type="entry name" value="HIS_KIN"/>
    <property type="match status" value="1"/>
</dbReference>
<evidence type="ECO:0000256" key="8">
    <source>
        <dbReference type="SAM" id="Phobius"/>
    </source>
</evidence>
<sequence length="867" mass="98066">MQTPRFSKKTYSVKLRLIAFVALAVLLVSSISIMSAAGLHSTYHSLSNLRERSLSQMFLSMTLGVKITQISTYANRLRETVRALEYQEASAQLASHLQQVHQYLEEGRQYGEVEQSQFADIIHSLELLENSVQDLLQQTHQRHVLNTTIISKLNQSLLYLEHIKRLEKRSASALPEISHHTAASAAASPFSQIQTLIETATKGSFSSETFIAIHSVFNFLPEQKQPDIQQEWQKIEQEFAHIIQAAYQLEAINQRIQFLTFQIDFLVAKIDGDYSRLAQDKIIQVNENSKQIQTALSKQIVLILLTALFTIALICILGGYIYHLFGNRLYSITQALTRLSQGDKAIQVPQQQRQDEIGELARAFYIFQQNVLKLDHADALLKEKSELLERTFFAMRDGLAIFNPQDELISYNRQFIELLHLDTEQIAMNFSQLAAFLQQQQGSIYGSGQVLNEDALREIRSEQEPLEIDYKQQILEWRISALQDGGLVAFLIDRTQRKKLELDLAHSQKMRSIGHLTGGIAHDFNNLLAVIIGNLDLIDAGSLSEKQRKRLQRALKAAENSATLTQRLLAYARKQPLNPSALDIDRLLLEFSDFMKHSLPPSIKLNLHLDEHLPPVYMDKNQLETALVNLLLNAKDALNGEGEILIRTQERLIQRTHKSEQMIQLSISDNGCGMDSDTLSHIFEPFFTTKQNGKGSGLGLSMVYGFIRQSKGRVEVESALGIGTSIHLQLPIAAQAPHLAAQSLKEQVAEEKTAALLLIEDQAELREILQEQLNQSGYRTISVENAEQALAYLQHCHSPPDYILSDIVLNGKMTGIDLTNQLKSEMPSIKILLMTGNHTRYISQLSEFALINKPFKQEDLLIRLRRL</sequence>
<proteinExistence type="predicted"/>
<dbReference type="InterPro" id="IPR036097">
    <property type="entry name" value="HisK_dim/P_sf"/>
</dbReference>
<dbReference type="Pfam" id="PF02518">
    <property type="entry name" value="HATPase_c"/>
    <property type="match status" value="1"/>
</dbReference>
<feature type="domain" description="HAMP" evidence="11">
    <location>
        <begin position="323"/>
        <end position="376"/>
    </location>
</feature>
<evidence type="ECO:0000313" key="12">
    <source>
        <dbReference type="EMBL" id="SUO91477.1"/>
    </source>
</evidence>
<dbReference type="Gene3D" id="3.30.565.10">
    <property type="entry name" value="Histidine kinase-like ATPase, C-terminal domain"/>
    <property type="match status" value="1"/>
</dbReference>
<keyword evidence="8" id="KW-0472">Membrane</keyword>
<evidence type="ECO:0000256" key="6">
    <source>
        <dbReference type="ARBA" id="ARBA00022777"/>
    </source>
</evidence>
<dbReference type="InterPro" id="IPR001789">
    <property type="entry name" value="Sig_transdc_resp-reg_receiver"/>
</dbReference>
<evidence type="ECO:0000259" key="10">
    <source>
        <dbReference type="PROSITE" id="PS50110"/>
    </source>
</evidence>
<accession>A0A380MM35</accession>
<feature type="domain" description="Response regulatory" evidence="10">
    <location>
        <begin position="755"/>
        <end position="867"/>
    </location>
</feature>
<dbReference type="PRINTS" id="PR00344">
    <property type="entry name" value="BCTRLSENSOR"/>
</dbReference>
<dbReference type="SMART" id="SM00388">
    <property type="entry name" value="HisKA"/>
    <property type="match status" value="1"/>
</dbReference>
<dbReference type="SMART" id="SM00387">
    <property type="entry name" value="HATPase_c"/>
    <property type="match status" value="1"/>
</dbReference>
<evidence type="ECO:0000256" key="5">
    <source>
        <dbReference type="ARBA" id="ARBA00022679"/>
    </source>
</evidence>
<dbReference type="InterPro" id="IPR003661">
    <property type="entry name" value="HisK_dim/P_dom"/>
</dbReference>
<evidence type="ECO:0000256" key="4">
    <source>
        <dbReference type="ARBA" id="ARBA00022553"/>
    </source>
</evidence>
<evidence type="ECO:0000256" key="1">
    <source>
        <dbReference type="ARBA" id="ARBA00000085"/>
    </source>
</evidence>
<dbReference type="InterPro" id="IPR003594">
    <property type="entry name" value="HATPase_dom"/>
</dbReference>
<gene>
    <name evidence="12" type="ORF">NCTC10717_00175</name>
</gene>
<dbReference type="CDD" id="cd06225">
    <property type="entry name" value="HAMP"/>
    <property type="match status" value="1"/>
</dbReference>
<keyword evidence="5" id="KW-0808">Transferase</keyword>
<dbReference type="PROSITE" id="PS50110">
    <property type="entry name" value="RESPONSE_REGULATORY"/>
    <property type="match status" value="1"/>
</dbReference>
<dbReference type="InterPro" id="IPR036890">
    <property type="entry name" value="HATPase_C_sf"/>
</dbReference>
<dbReference type="GO" id="GO:0000155">
    <property type="term" value="F:phosphorelay sensor kinase activity"/>
    <property type="evidence" value="ECO:0007669"/>
    <property type="project" value="InterPro"/>
</dbReference>
<dbReference type="SUPFAM" id="SSF158472">
    <property type="entry name" value="HAMP domain-like"/>
    <property type="match status" value="1"/>
</dbReference>
<dbReference type="SUPFAM" id="SSF52172">
    <property type="entry name" value="CheY-like"/>
    <property type="match status" value="1"/>
</dbReference>
<dbReference type="InterPro" id="IPR011006">
    <property type="entry name" value="CheY-like_superfamily"/>
</dbReference>
<evidence type="ECO:0000256" key="2">
    <source>
        <dbReference type="ARBA" id="ARBA00004370"/>
    </source>
</evidence>
<dbReference type="InterPro" id="IPR005467">
    <property type="entry name" value="His_kinase_dom"/>
</dbReference>
<dbReference type="EMBL" id="UHIA01000003">
    <property type="protein sequence ID" value="SUO91477.1"/>
    <property type="molecule type" value="Genomic_DNA"/>
</dbReference>
<name>A0A380MM35_9GAMM</name>
<evidence type="ECO:0000259" key="11">
    <source>
        <dbReference type="PROSITE" id="PS50885"/>
    </source>
</evidence>
<dbReference type="Gene3D" id="1.10.287.130">
    <property type="match status" value="1"/>
</dbReference>
<dbReference type="Pfam" id="PF12860">
    <property type="entry name" value="PAS_7"/>
    <property type="match status" value="1"/>
</dbReference>
<dbReference type="SMART" id="SM00448">
    <property type="entry name" value="REC"/>
    <property type="match status" value="1"/>
</dbReference>
<protein>
    <recommendedName>
        <fullName evidence="3">histidine kinase</fullName>
        <ecNumber evidence="3">2.7.13.3</ecNumber>
    </recommendedName>
</protein>
<dbReference type="Pfam" id="PF00512">
    <property type="entry name" value="HisKA"/>
    <property type="match status" value="1"/>
</dbReference>
<dbReference type="CDD" id="cd00156">
    <property type="entry name" value="REC"/>
    <property type="match status" value="1"/>
</dbReference>
<dbReference type="InterPro" id="IPR003660">
    <property type="entry name" value="HAMP_dom"/>
</dbReference>
<dbReference type="EC" id="2.7.13.3" evidence="3"/>
<dbReference type="PANTHER" id="PTHR43065:SF42">
    <property type="entry name" value="TWO-COMPONENT SENSOR PPRA"/>
    <property type="match status" value="1"/>
</dbReference>
<dbReference type="SUPFAM" id="SSF47384">
    <property type="entry name" value="Homodimeric domain of signal transducing histidine kinase"/>
    <property type="match status" value="1"/>
</dbReference>
<organism evidence="12 13">
    <name type="scientific">Suttonella indologenes</name>
    <dbReference type="NCBI Taxonomy" id="13276"/>
    <lineage>
        <taxon>Bacteria</taxon>
        <taxon>Pseudomonadati</taxon>
        <taxon>Pseudomonadota</taxon>
        <taxon>Gammaproteobacteria</taxon>
        <taxon>Cardiobacteriales</taxon>
        <taxon>Cardiobacteriaceae</taxon>
        <taxon>Suttonella</taxon>
    </lineage>
</organism>
<feature type="domain" description="Histidine kinase" evidence="9">
    <location>
        <begin position="519"/>
        <end position="734"/>
    </location>
</feature>